<reference evidence="1 2" key="1">
    <citation type="submission" date="2019-10" db="EMBL/GenBank/DDBJ databases">
        <title>The Genome Sequence of Clostridium tarantellae Isolated from Fish Brain.</title>
        <authorList>
            <person name="Bano L."/>
            <person name="Kiel M."/>
            <person name="Sales G."/>
            <person name="Doxey A.C."/>
            <person name="Mansfield M.J."/>
            <person name="Schiavone M."/>
            <person name="Rossetto O."/>
            <person name="Pirazzini M."/>
            <person name="Dobrindt U."/>
            <person name="Montecucco C."/>
        </authorList>
    </citation>
    <scope>NUCLEOTIDE SEQUENCE [LARGE SCALE GENOMIC DNA]</scope>
    <source>
        <strain evidence="1 2">DSM 3997</strain>
    </source>
</reference>
<dbReference type="EMBL" id="WHJC01000010">
    <property type="protein sequence ID" value="MPQ42521.1"/>
    <property type="molecule type" value="Genomic_DNA"/>
</dbReference>
<comment type="caution">
    <text evidence="1">The sequence shown here is derived from an EMBL/GenBank/DDBJ whole genome shotgun (WGS) entry which is preliminary data.</text>
</comment>
<evidence type="ECO:0000313" key="1">
    <source>
        <dbReference type="EMBL" id="MPQ42521.1"/>
    </source>
</evidence>
<evidence type="ECO:0000313" key="2">
    <source>
        <dbReference type="Proteomes" id="UP000430345"/>
    </source>
</evidence>
<proteinExistence type="predicted"/>
<dbReference type="Proteomes" id="UP000430345">
    <property type="component" value="Unassembled WGS sequence"/>
</dbReference>
<dbReference type="Pfam" id="PF08849">
    <property type="entry name" value="BrxA"/>
    <property type="match status" value="1"/>
</dbReference>
<accession>A0A6I1MNP3</accession>
<name>A0A6I1MNP3_9CLOT</name>
<dbReference type="RefSeq" id="WP_152887219.1">
    <property type="nucleotide sequence ID" value="NZ_WHJC01000010.1"/>
</dbReference>
<dbReference type="OrthoDB" id="3078533at2"/>
<dbReference type="AlphaFoldDB" id="A0A6I1MNP3"/>
<protein>
    <submittedName>
        <fullName evidence="1">DUF1819 family protein</fullName>
    </submittedName>
</protein>
<dbReference type="Gene3D" id="1.10.3540.10">
    <property type="entry name" value="uncharacterized protein from magnetospirillum magneticum domain"/>
    <property type="match status" value="1"/>
</dbReference>
<organism evidence="1 2">
    <name type="scientific">Clostridium tarantellae</name>
    <dbReference type="NCBI Taxonomy" id="39493"/>
    <lineage>
        <taxon>Bacteria</taxon>
        <taxon>Bacillati</taxon>
        <taxon>Bacillota</taxon>
        <taxon>Clostridia</taxon>
        <taxon>Eubacteriales</taxon>
        <taxon>Clostridiaceae</taxon>
        <taxon>Clostridium</taxon>
    </lineage>
</organism>
<dbReference type="InterPro" id="IPR023137">
    <property type="entry name" value="BrxA_sf"/>
</dbReference>
<gene>
    <name evidence="1" type="ORF">GBZ86_01900</name>
</gene>
<dbReference type="InterPro" id="IPR014948">
    <property type="entry name" value="BrxA"/>
</dbReference>
<keyword evidence="2" id="KW-1185">Reference proteome</keyword>
<sequence>MEYSAGMTSRPYLYKETKMVATLMSQGKSVEEIKNLAIEENIFQFEKEYRREEIVSAIIGRLKDIDEFIIEKIANGGLSMSKLLVVYVIMKSNRLFFEFVNEVYREKVLLRDLYIRDKDINMFFQIKTEESEKIAKWSESTMKKLRTVYVKILFESGLISSIREDREISVPFIDEDIKHCLTTIGDKAYVIALQGLNN</sequence>